<reference evidence="2" key="1">
    <citation type="submission" date="2016-10" db="EMBL/GenBank/DDBJ databases">
        <authorList>
            <person name="Varghese N."/>
            <person name="Submissions S."/>
        </authorList>
    </citation>
    <scope>NUCLEOTIDE SEQUENCE [LARGE SCALE GENOMIC DNA]</scope>
    <source>
        <strain evidence="2">DSM 22703</strain>
    </source>
</reference>
<evidence type="ECO:0000313" key="1">
    <source>
        <dbReference type="EMBL" id="SDA67737.1"/>
    </source>
</evidence>
<dbReference type="EMBL" id="FMXE01000009">
    <property type="protein sequence ID" value="SDA67737.1"/>
    <property type="molecule type" value="Genomic_DNA"/>
</dbReference>
<dbReference type="OrthoDB" id="822152at2"/>
<gene>
    <name evidence="1" type="ORF">SAMN03080617_01682</name>
</gene>
<accession>A0A1G5XDC4</accession>
<protein>
    <recommendedName>
        <fullName evidence="3">Bifunctional isocitrate dehydrogenase kinase/phosphatase</fullName>
    </recommendedName>
</protein>
<sequence length="225" mass="26099">MNRIMKHYLSVWILSLVFLIACESGDSKKGEISNELKPDAEKLEVLRNQINLGLAQKSAWQKHWAVKTGNFDASDFELVFSDSIDPMEMPEKNPILSEDPLFPYQLPHPEGNGTIDIYSYKVEAQESLDKPLLNPDSKVIWYRSDGMKERLLFMGPSGMFEEGIWLNSSEFMVMGFFQEEEGFRPMIWIINIENHSFSQFKLNELVQEYQQESYLNLKLKSVDLT</sequence>
<name>A0A1G5XDC4_9BACT</name>
<dbReference type="STRING" id="279824.SAMN03080617_01682"/>
<evidence type="ECO:0008006" key="3">
    <source>
        <dbReference type="Google" id="ProtNLM"/>
    </source>
</evidence>
<evidence type="ECO:0000313" key="2">
    <source>
        <dbReference type="Proteomes" id="UP000198756"/>
    </source>
</evidence>
<keyword evidence="2" id="KW-1185">Reference proteome</keyword>
<dbReference type="Proteomes" id="UP000198756">
    <property type="component" value="Unassembled WGS sequence"/>
</dbReference>
<dbReference type="RefSeq" id="WP_092729498.1">
    <property type="nucleotide sequence ID" value="NZ_FMXE01000009.1"/>
</dbReference>
<dbReference type="PROSITE" id="PS51257">
    <property type="entry name" value="PROKAR_LIPOPROTEIN"/>
    <property type="match status" value="1"/>
</dbReference>
<organism evidence="1 2">
    <name type="scientific">Algoriphagus alkaliphilus</name>
    <dbReference type="NCBI Taxonomy" id="279824"/>
    <lineage>
        <taxon>Bacteria</taxon>
        <taxon>Pseudomonadati</taxon>
        <taxon>Bacteroidota</taxon>
        <taxon>Cytophagia</taxon>
        <taxon>Cytophagales</taxon>
        <taxon>Cyclobacteriaceae</taxon>
        <taxon>Algoriphagus</taxon>
    </lineage>
</organism>
<proteinExistence type="predicted"/>
<dbReference type="AlphaFoldDB" id="A0A1G5XDC4"/>